<dbReference type="SUPFAM" id="SSF51735">
    <property type="entry name" value="NAD(P)-binding Rossmann-fold domains"/>
    <property type="match status" value="1"/>
</dbReference>
<dbReference type="PANTHER" id="PTHR45458">
    <property type="entry name" value="SHORT-CHAIN DEHYDROGENASE/REDUCTASE SDR"/>
    <property type="match status" value="1"/>
</dbReference>
<reference evidence="1 2" key="1">
    <citation type="submission" date="2021-07" db="EMBL/GenBank/DDBJ databases">
        <title>Karlodiniumbacter phycospheric gen. nov., sp. nov., a phycosphere bacterium isolated from karlodinium veneficum.</title>
        <authorList>
            <person name="Peng Y."/>
            <person name="Jiang L."/>
            <person name="Lee J."/>
        </authorList>
    </citation>
    <scope>NUCLEOTIDE SEQUENCE</scope>
    <source>
        <strain evidence="1 2">N5</strain>
    </source>
</reference>
<evidence type="ECO:0000313" key="2">
    <source>
        <dbReference type="Proteomes" id="UP000693972"/>
    </source>
</evidence>
<dbReference type="EMBL" id="JAIMBW010000001">
    <property type="protein sequence ID" value="MBY4893423.1"/>
    <property type="molecule type" value="Genomic_DNA"/>
</dbReference>
<organism evidence="1">
    <name type="scientific">Gymnodinialimonas phycosphaerae</name>
    <dbReference type="NCBI Taxonomy" id="2841589"/>
    <lineage>
        <taxon>Bacteria</taxon>
        <taxon>Pseudomonadati</taxon>
        <taxon>Pseudomonadota</taxon>
        <taxon>Alphaproteobacteria</taxon>
        <taxon>Rhodobacterales</taxon>
        <taxon>Paracoccaceae</taxon>
        <taxon>Gymnodinialimonas</taxon>
    </lineage>
</organism>
<protein>
    <submittedName>
        <fullName evidence="1">SDR family NAD(P)-dependent oxidoreductase</fullName>
    </submittedName>
</protein>
<dbReference type="PRINTS" id="PR00081">
    <property type="entry name" value="GDHRDH"/>
</dbReference>
<dbReference type="PANTHER" id="PTHR45458:SF1">
    <property type="entry name" value="SHORT CHAIN DEHYDROGENASE"/>
    <property type="match status" value="1"/>
</dbReference>
<gene>
    <name evidence="1" type="ORF">KUL25_11670</name>
</gene>
<dbReference type="Proteomes" id="UP000693972">
    <property type="component" value="Unassembled WGS sequence"/>
</dbReference>
<evidence type="ECO:0000313" key="1">
    <source>
        <dbReference type="EMBL" id="QXL86148.1"/>
    </source>
</evidence>
<sequence>MIDALVIGASGGIGQAMVAEMRARGGNVTTVSRSEDGLDVTDAASVDRVLGALEGPFQTVFVATGILAPDGAAPEKQLSAIDAHTMADVFAVNTMGTANILRHLPRLLPKKGRSVAAILTARVGSITDNKIGGWHSYRASKAAANMLIRGAAIELSRTHRDALVTAMHPGTVATPFTADYAAKNKTVPAQDTAKMLCDVMERLEATGTFVDYSGAEIPW</sequence>
<dbReference type="GO" id="GO:0016616">
    <property type="term" value="F:oxidoreductase activity, acting on the CH-OH group of donors, NAD or NADP as acceptor"/>
    <property type="evidence" value="ECO:0007669"/>
    <property type="project" value="TreeGrafter"/>
</dbReference>
<dbReference type="InterPro" id="IPR036291">
    <property type="entry name" value="NAD(P)-bd_dom_sf"/>
</dbReference>
<dbReference type="AlphaFoldDB" id="A0A975TR30"/>
<dbReference type="Pfam" id="PF00106">
    <property type="entry name" value="adh_short"/>
    <property type="match status" value="1"/>
</dbReference>
<dbReference type="EMBL" id="CP078073">
    <property type="protein sequence ID" value="QXL86148.1"/>
    <property type="molecule type" value="Genomic_DNA"/>
</dbReference>
<name>A0A975TR30_9RHOB</name>
<dbReference type="Gene3D" id="3.40.50.720">
    <property type="entry name" value="NAD(P)-binding Rossmann-like Domain"/>
    <property type="match status" value="1"/>
</dbReference>
<dbReference type="RefSeq" id="WP_068359036.1">
    <property type="nucleotide sequence ID" value="NZ_JAIMBW010000001.1"/>
</dbReference>
<proteinExistence type="predicted"/>
<accession>A0A975TR30</accession>
<keyword evidence="2" id="KW-1185">Reference proteome</keyword>
<dbReference type="InterPro" id="IPR002347">
    <property type="entry name" value="SDR_fam"/>
</dbReference>
<dbReference type="InterPro" id="IPR052184">
    <property type="entry name" value="SDR_enzymes"/>
</dbReference>